<organism evidence="3">
    <name type="scientific">Timema poppense</name>
    <name type="common">Walking stick</name>
    <dbReference type="NCBI Taxonomy" id="170557"/>
    <lineage>
        <taxon>Eukaryota</taxon>
        <taxon>Metazoa</taxon>
        <taxon>Ecdysozoa</taxon>
        <taxon>Arthropoda</taxon>
        <taxon>Hexapoda</taxon>
        <taxon>Insecta</taxon>
        <taxon>Pterygota</taxon>
        <taxon>Neoptera</taxon>
        <taxon>Polyneoptera</taxon>
        <taxon>Phasmatodea</taxon>
        <taxon>Timematodea</taxon>
        <taxon>Timematoidea</taxon>
        <taxon>Timematidae</taxon>
        <taxon>Timema</taxon>
    </lineage>
</organism>
<dbReference type="InterPro" id="IPR011705">
    <property type="entry name" value="BACK"/>
</dbReference>
<evidence type="ECO:0000313" key="3">
    <source>
        <dbReference type="EMBL" id="CAD7413450.1"/>
    </source>
</evidence>
<dbReference type="GO" id="GO:0005829">
    <property type="term" value="C:cytosol"/>
    <property type="evidence" value="ECO:0007669"/>
    <property type="project" value="TreeGrafter"/>
</dbReference>
<dbReference type="PROSITE" id="PS50097">
    <property type="entry name" value="BTB"/>
    <property type="match status" value="1"/>
</dbReference>
<dbReference type="PANTHER" id="PTHR45774">
    <property type="entry name" value="BTB/POZ DOMAIN-CONTAINING"/>
    <property type="match status" value="1"/>
</dbReference>
<proteinExistence type="predicted"/>
<accession>A0A7R9DGJ1</accession>
<dbReference type="Gene3D" id="2.60.210.10">
    <property type="entry name" value="Apoptosis, Tumor Necrosis Factor Receptor Associated Protein 2, Chain A"/>
    <property type="match status" value="1"/>
</dbReference>
<dbReference type="GO" id="GO:0000932">
    <property type="term" value="C:P-body"/>
    <property type="evidence" value="ECO:0007669"/>
    <property type="project" value="TreeGrafter"/>
</dbReference>
<dbReference type="PROSITE" id="PS50144">
    <property type="entry name" value="MATH"/>
    <property type="match status" value="1"/>
</dbReference>
<evidence type="ECO:0000259" key="1">
    <source>
        <dbReference type="PROSITE" id="PS50097"/>
    </source>
</evidence>
<dbReference type="SUPFAM" id="SSF54695">
    <property type="entry name" value="POZ domain"/>
    <property type="match status" value="1"/>
</dbReference>
<protein>
    <recommendedName>
        <fullName evidence="4">BTB/POZ domain-containing protein</fullName>
    </recommendedName>
</protein>
<dbReference type="Pfam" id="PF00651">
    <property type="entry name" value="BTB"/>
    <property type="match status" value="1"/>
</dbReference>
<gene>
    <name evidence="3" type="ORF">TPSB3V08_LOCUS9023</name>
</gene>
<reference evidence="3" key="1">
    <citation type="submission" date="2020-11" db="EMBL/GenBank/DDBJ databases">
        <authorList>
            <person name="Tran Van P."/>
        </authorList>
    </citation>
    <scope>NUCLEOTIDE SEQUENCE</scope>
</reference>
<name>A0A7R9DGJ1_TIMPO</name>
<dbReference type="Gene3D" id="3.30.710.10">
    <property type="entry name" value="Potassium Channel Kv1.1, Chain A"/>
    <property type="match status" value="1"/>
</dbReference>
<dbReference type="SMART" id="SM00875">
    <property type="entry name" value="BACK"/>
    <property type="match status" value="1"/>
</dbReference>
<dbReference type="CDD" id="cd00121">
    <property type="entry name" value="MATH"/>
    <property type="match status" value="1"/>
</dbReference>
<dbReference type="PANTHER" id="PTHR45774:SF3">
    <property type="entry name" value="BTB (POZ) DOMAIN-CONTAINING 2B-RELATED"/>
    <property type="match status" value="1"/>
</dbReference>
<dbReference type="InterPro" id="IPR011333">
    <property type="entry name" value="SKP1/BTB/POZ_sf"/>
</dbReference>
<dbReference type="InterPro" id="IPR000210">
    <property type="entry name" value="BTB/POZ_dom"/>
</dbReference>
<dbReference type="Pfam" id="PF22486">
    <property type="entry name" value="MATH_2"/>
    <property type="match status" value="1"/>
</dbReference>
<evidence type="ECO:0008006" key="4">
    <source>
        <dbReference type="Google" id="ProtNLM"/>
    </source>
</evidence>
<dbReference type="SMART" id="SM00061">
    <property type="entry name" value="MATH"/>
    <property type="match status" value="1"/>
</dbReference>
<sequence>MSDVSLCASEEKPSSEKELVKFERNSDSSEKFVRKSIFVAEGVIKLEITDMFNKLSIKTFSESSHPHIFNNTSWTLKFKREFTDDLGVFLLCNEAYQNSTKTFHVEFEIRLINQNTGGKFFSESFNHVFSKMMPSFGNAAFTTLLNLSDEYDEYIKDDMMILEAHLIFGSVTYSLNASYSLDEAINMEVLHHFHKNESLMERAAKFIDTGLGSDCEFMIGVDTPVSVKASKVLLACVSPVFDRMFFGSLKEESVISVTDIGPDVFVIMLKHAYRASWKFESKAQAVDVLYAADKYMLDELMRECVEFIWPRDPDDVFIALDCATRFNLNYLKECAMRILRKDTQVVLAHPKFVNLSHSSVLAIVEQRYLNITSEVELFDAMIRWARVSCHNHDLQDDGHMLRFELANIIDHIRFLTMTIKEFSGSPCESGVLTIEEEVAIFRNPRRRAFFPRHQGEHGARSYPDGSEAKSVNAELLTAYYGPNAPFTFPPLPTLLTSPRHRTS</sequence>
<dbReference type="Pfam" id="PF07707">
    <property type="entry name" value="BACK"/>
    <property type="match status" value="1"/>
</dbReference>
<dbReference type="SUPFAM" id="SSF49599">
    <property type="entry name" value="TRAF domain-like"/>
    <property type="match status" value="1"/>
</dbReference>
<dbReference type="GO" id="GO:0022008">
    <property type="term" value="P:neurogenesis"/>
    <property type="evidence" value="ECO:0007669"/>
    <property type="project" value="TreeGrafter"/>
</dbReference>
<evidence type="ECO:0000259" key="2">
    <source>
        <dbReference type="PROSITE" id="PS50144"/>
    </source>
</evidence>
<dbReference type="SMART" id="SM00225">
    <property type="entry name" value="BTB"/>
    <property type="match status" value="1"/>
</dbReference>
<dbReference type="AlphaFoldDB" id="A0A7R9DGJ1"/>
<dbReference type="InterPro" id="IPR008974">
    <property type="entry name" value="TRAF-like"/>
</dbReference>
<dbReference type="Gene3D" id="1.25.40.420">
    <property type="match status" value="1"/>
</dbReference>
<dbReference type="InterPro" id="IPR002083">
    <property type="entry name" value="MATH/TRAF_dom"/>
</dbReference>
<feature type="domain" description="MATH" evidence="2">
    <location>
        <begin position="41"/>
        <end position="166"/>
    </location>
</feature>
<dbReference type="EMBL" id="OD006873">
    <property type="protein sequence ID" value="CAD7413450.1"/>
    <property type="molecule type" value="Genomic_DNA"/>
</dbReference>
<feature type="domain" description="BTB" evidence="1">
    <location>
        <begin position="215"/>
        <end position="281"/>
    </location>
</feature>